<accession>A0A392R887</accession>
<feature type="non-terminal residue" evidence="1">
    <location>
        <position position="83"/>
    </location>
</feature>
<dbReference type="EMBL" id="LXQA010198854">
    <property type="protein sequence ID" value="MCI32803.1"/>
    <property type="molecule type" value="Genomic_DNA"/>
</dbReference>
<proteinExistence type="predicted"/>
<comment type="caution">
    <text evidence="1">The sequence shown here is derived from an EMBL/GenBank/DDBJ whole genome shotgun (WGS) entry which is preliminary data.</text>
</comment>
<evidence type="ECO:0000313" key="1">
    <source>
        <dbReference type="EMBL" id="MCI32803.1"/>
    </source>
</evidence>
<keyword evidence="2" id="KW-1185">Reference proteome</keyword>
<reference evidence="1 2" key="1">
    <citation type="journal article" date="2018" name="Front. Plant Sci.">
        <title>Red Clover (Trifolium pratense) and Zigzag Clover (T. medium) - A Picture of Genomic Similarities and Differences.</title>
        <authorList>
            <person name="Dluhosova J."/>
            <person name="Istvanek J."/>
            <person name="Nedelnik J."/>
            <person name="Repkova J."/>
        </authorList>
    </citation>
    <scope>NUCLEOTIDE SEQUENCE [LARGE SCALE GENOMIC DNA]</scope>
    <source>
        <strain evidence="2">cv. 10/8</strain>
        <tissue evidence="1">Leaf</tissue>
    </source>
</reference>
<dbReference type="AlphaFoldDB" id="A0A392R887"/>
<name>A0A392R887_9FABA</name>
<organism evidence="1 2">
    <name type="scientific">Trifolium medium</name>
    <dbReference type="NCBI Taxonomy" id="97028"/>
    <lineage>
        <taxon>Eukaryota</taxon>
        <taxon>Viridiplantae</taxon>
        <taxon>Streptophyta</taxon>
        <taxon>Embryophyta</taxon>
        <taxon>Tracheophyta</taxon>
        <taxon>Spermatophyta</taxon>
        <taxon>Magnoliopsida</taxon>
        <taxon>eudicotyledons</taxon>
        <taxon>Gunneridae</taxon>
        <taxon>Pentapetalae</taxon>
        <taxon>rosids</taxon>
        <taxon>fabids</taxon>
        <taxon>Fabales</taxon>
        <taxon>Fabaceae</taxon>
        <taxon>Papilionoideae</taxon>
        <taxon>50 kb inversion clade</taxon>
        <taxon>NPAAA clade</taxon>
        <taxon>Hologalegina</taxon>
        <taxon>IRL clade</taxon>
        <taxon>Trifolieae</taxon>
        <taxon>Trifolium</taxon>
    </lineage>
</organism>
<protein>
    <submittedName>
        <fullName evidence="1">Uncharacterized protein</fullName>
    </submittedName>
</protein>
<dbReference type="Proteomes" id="UP000265520">
    <property type="component" value="Unassembled WGS sequence"/>
</dbReference>
<sequence length="83" mass="9450">MIKAFDEDNGKRTTPPSPLLETLAEVFIPDGRKLLLRLTAFECEVNFSVFSRKRELEKMVVIIVVAERESLRYGVVAVLRGKI</sequence>
<evidence type="ECO:0000313" key="2">
    <source>
        <dbReference type="Proteomes" id="UP000265520"/>
    </source>
</evidence>